<dbReference type="Gene3D" id="1.10.357.10">
    <property type="entry name" value="Tetracycline Repressor, domain 2"/>
    <property type="match status" value="1"/>
</dbReference>
<dbReference type="InterPro" id="IPR050109">
    <property type="entry name" value="HTH-type_TetR-like_transc_reg"/>
</dbReference>
<evidence type="ECO:0000259" key="3">
    <source>
        <dbReference type="PROSITE" id="PS50977"/>
    </source>
</evidence>
<dbReference type="EMBL" id="BAABGT010000008">
    <property type="protein sequence ID" value="GAA4536962.1"/>
    <property type="molecule type" value="Genomic_DNA"/>
</dbReference>
<sequence>MVRTYRSALREEQARQTRSAVLDAAGRCFLREGYAATTMKAIAAEAGVSVQTVFSQGAKSALLLAAVDRSLVGDDVEVPLARREGFSRLVEESDREAKLEQLRRVALEVLPMAAPMMWVFREAAGADPEIAEAWTEYERRRFTDYRAVVESFGPWLRMDLARAVDLYWALASFEAVDKLLRGRGWTIEAYADWVVELVDRLLLD</sequence>
<evidence type="ECO:0000256" key="1">
    <source>
        <dbReference type="ARBA" id="ARBA00023125"/>
    </source>
</evidence>
<dbReference type="SUPFAM" id="SSF46689">
    <property type="entry name" value="Homeodomain-like"/>
    <property type="match status" value="1"/>
</dbReference>
<gene>
    <name evidence="4" type="ORF">GCM10023175_04630</name>
</gene>
<dbReference type="Proteomes" id="UP001501598">
    <property type="component" value="Unassembled WGS sequence"/>
</dbReference>
<evidence type="ECO:0000256" key="2">
    <source>
        <dbReference type="PROSITE-ProRule" id="PRU00335"/>
    </source>
</evidence>
<keyword evidence="1 2" id="KW-0238">DNA-binding</keyword>
<keyword evidence="5" id="KW-1185">Reference proteome</keyword>
<comment type="caution">
    <text evidence="4">The sequence shown here is derived from an EMBL/GenBank/DDBJ whole genome shotgun (WGS) entry which is preliminary data.</text>
</comment>
<dbReference type="PANTHER" id="PTHR30055">
    <property type="entry name" value="HTH-TYPE TRANSCRIPTIONAL REGULATOR RUTR"/>
    <property type="match status" value="1"/>
</dbReference>
<name>A0ABP8REI1_9PSEU</name>
<proteinExistence type="predicted"/>
<dbReference type="InterPro" id="IPR009057">
    <property type="entry name" value="Homeodomain-like_sf"/>
</dbReference>
<evidence type="ECO:0000313" key="4">
    <source>
        <dbReference type="EMBL" id="GAA4536962.1"/>
    </source>
</evidence>
<accession>A0ABP8REI1</accession>
<organism evidence="4 5">
    <name type="scientific">Pseudonocardia xishanensis</name>
    <dbReference type="NCBI Taxonomy" id="630995"/>
    <lineage>
        <taxon>Bacteria</taxon>
        <taxon>Bacillati</taxon>
        <taxon>Actinomycetota</taxon>
        <taxon>Actinomycetes</taxon>
        <taxon>Pseudonocardiales</taxon>
        <taxon>Pseudonocardiaceae</taxon>
        <taxon>Pseudonocardia</taxon>
    </lineage>
</organism>
<dbReference type="RefSeq" id="WP_345412164.1">
    <property type="nucleotide sequence ID" value="NZ_BAABGT010000008.1"/>
</dbReference>
<dbReference type="InterPro" id="IPR001647">
    <property type="entry name" value="HTH_TetR"/>
</dbReference>
<dbReference type="PROSITE" id="PS50977">
    <property type="entry name" value="HTH_TETR_2"/>
    <property type="match status" value="1"/>
</dbReference>
<evidence type="ECO:0000313" key="5">
    <source>
        <dbReference type="Proteomes" id="UP001501598"/>
    </source>
</evidence>
<dbReference type="Pfam" id="PF00440">
    <property type="entry name" value="TetR_N"/>
    <property type="match status" value="1"/>
</dbReference>
<dbReference type="PANTHER" id="PTHR30055:SF146">
    <property type="entry name" value="HTH-TYPE TRANSCRIPTIONAL DUAL REGULATOR CECR"/>
    <property type="match status" value="1"/>
</dbReference>
<feature type="domain" description="HTH tetR-type" evidence="3">
    <location>
        <begin position="15"/>
        <end position="75"/>
    </location>
</feature>
<protein>
    <submittedName>
        <fullName evidence="4">TetR/AcrR family transcriptional regulator</fullName>
    </submittedName>
</protein>
<reference evidence="5" key="1">
    <citation type="journal article" date="2019" name="Int. J. Syst. Evol. Microbiol.">
        <title>The Global Catalogue of Microorganisms (GCM) 10K type strain sequencing project: providing services to taxonomists for standard genome sequencing and annotation.</title>
        <authorList>
            <consortium name="The Broad Institute Genomics Platform"/>
            <consortium name="The Broad Institute Genome Sequencing Center for Infectious Disease"/>
            <person name="Wu L."/>
            <person name="Ma J."/>
        </authorList>
    </citation>
    <scope>NUCLEOTIDE SEQUENCE [LARGE SCALE GENOMIC DNA]</scope>
    <source>
        <strain evidence="5">JCM 17906</strain>
    </source>
</reference>
<feature type="DNA-binding region" description="H-T-H motif" evidence="2">
    <location>
        <begin position="38"/>
        <end position="57"/>
    </location>
</feature>